<proteinExistence type="predicted"/>
<organism evidence="1 2">
    <name type="scientific">Peronosclerospora sorghi</name>
    <dbReference type="NCBI Taxonomy" id="230839"/>
    <lineage>
        <taxon>Eukaryota</taxon>
        <taxon>Sar</taxon>
        <taxon>Stramenopiles</taxon>
        <taxon>Oomycota</taxon>
        <taxon>Peronosporomycetes</taxon>
        <taxon>Peronosporales</taxon>
        <taxon>Peronosporaceae</taxon>
        <taxon>Peronosclerospora</taxon>
    </lineage>
</organism>
<comment type="caution">
    <text evidence="1">The sequence shown here is derived from an EMBL/GenBank/DDBJ whole genome shotgun (WGS) entry which is preliminary data.</text>
</comment>
<sequence length="201" mass="23066">MDIKTVFLKSLLQEEIYMEHVQGYENDNGYVCLLKRALYGLKQASRLWYEKLLVYLITDNCILIKGADETLMIVLVYVDDILAFAMCYADLFDFKASMEATFEVNNFNDVNYFLVLEVQWSSSGDEVRVCQHKYADKILDRFGMKNEKDLTTFKPRSALGALFYLSVLTRPDISTAVRLLAQKTERPTAALKAGIEMFSSI</sequence>
<dbReference type="Proteomes" id="UP001163321">
    <property type="component" value="Chromosome 1"/>
</dbReference>
<evidence type="ECO:0000313" key="1">
    <source>
        <dbReference type="EMBL" id="KAI9923240.1"/>
    </source>
</evidence>
<keyword evidence="2" id="KW-1185">Reference proteome</keyword>
<gene>
    <name evidence="1" type="ORF">PsorP6_001460</name>
</gene>
<evidence type="ECO:0000313" key="2">
    <source>
        <dbReference type="Proteomes" id="UP001163321"/>
    </source>
</evidence>
<reference evidence="1 2" key="1">
    <citation type="journal article" date="2022" name="bioRxiv">
        <title>The genome of the oomycete Peronosclerospora sorghi, a cosmopolitan pathogen of maize and sorghum, is inflated with dispersed pseudogenes.</title>
        <authorList>
            <person name="Fletcher K."/>
            <person name="Martin F."/>
            <person name="Isakeit T."/>
            <person name="Cavanaugh K."/>
            <person name="Magill C."/>
            <person name="Michelmore R."/>
        </authorList>
    </citation>
    <scope>NUCLEOTIDE SEQUENCE [LARGE SCALE GENOMIC DNA]</scope>
    <source>
        <strain evidence="1">P6</strain>
    </source>
</reference>
<accession>A0ACC0WYY6</accession>
<protein>
    <submittedName>
        <fullName evidence="1">Uncharacterized protein</fullName>
    </submittedName>
</protein>
<dbReference type="EMBL" id="CM047580">
    <property type="protein sequence ID" value="KAI9923240.1"/>
    <property type="molecule type" value="Genomic_DNA"/>
</dbReference>
<name>A0ACC0WYY6_9STRA</name>